<dbReference type="GO" id="GO:0005886">
    <property type="term" value="C:plasma membrane"/>
    <property type="evidence" value="ECO:0007669"/>
    <property type="project" value="TreeGrafter"/>
</dbReference>
<evidence type="ECO:0000313" key="6">
    <source>
        <dbReference type="EMBL" id="SEQ44502.1"/>
    </source>
</evidence>
<gene>
    <name evidence="6" type="ORF">SAMN02982919_00705</name>
</gene>
<organism evidence="6 7">
    <name type="scientific">Giesbergeria anulus</name>
    <dbReference type="NCBI Taxonomy" id="180197"/>
    <lineage>
        <taxon>Bacteria</taxon>
        <taxon>Pseudomonadati</taxon>
        <taxon>Pseudomonadota</taxon>
        <taxon>Betaproteobacteria</taxon>
        <taxon>Burkholderiales</taxon>
        <taxon>Comamonadaceae</taxon>
        <taxon>Giesbergeria</taxon>
    </lineage>
</organism>
<dbReference type="RefSeq" id="WP_091452736.1">
    <property type="nucleotide sequence ID" value="NZ_FOGD01000001.1"/>
</dbReference>
<sequence length="265" mass="28758">MLSASPSAIAAPPAPASWALELRDVHRHFGHTEIVRGVNLAVAATERVALIGPNGAGKSTLFHLISGRLRPSSGQIYLQGQRIDGKAAHDIHRLGLSRSFQISSLFPRLSVLDNLRCSLLWSLGYGYSFWHWLPGLRDVNARSHELLELLQLAPQCDTPAMQLSYAQQRALELGMTLASGASVILLDEPTAGMSRSETTHFIALIRQATQGRTLLTVEHDMEVVFGLADKIAVLVQGQIIAYDTPDKVRANPQVQAAYLGTAPEG</sequence>
<dbReference type="SUPFAM" id="SSF52540">
    <property type="entry name" value="P-loop containing nucleoside triphosphate hydrolases"/>
    <property type="match status" value="1"/>
</dbReference>
<evidence type="ECO:0000259" key="5">
    <source>
        <dbReference type="PROSITE" id="PS50893"/>
    </source>
</evidence>
<dbReference type="GO" id="GO:0016887">
    <property type="term" value="F:ATP hydrolysis activity"/>
    <property type="evidence" value="ECO:0007669"/>
    <property type="project" value="InterPro"/>
</dbReference>
<dbReference type="STRING" id="180197.SAMN02982919_00705"/>
<proteinExistence type="predicted"/>
<keyword evidence="2" id="KW-0472">Membrane</keyword>
<dbReference type="GO" id="GO:0005524">
    <property type="term" value="F:ATP binding"/>
    <property type="evidence" value="ECO:0007669"/>
    <property type="project" value="UniProtKB-KW"/>
</dbReference>
<dbReference type="SMART" id="SM00382">
    <property type="entry name" value="AAA"/>
    <property type="match status" value="1"/>
</dbReference>
<accession>A0A1H9G2X7</accession>
<name>A0A1H9G2X7_9BURK</name>
<evidence type="ECO:0000256" key="2">
    <source>
        <dbReference type="ARBA" id="ARBA00022475"/>
    </source>
</evidence>
<dbReference type="InterPro" id="IPR032823">
    <property type="entry name" value="BCA_ABC_TP_C"/>
</dbReference>
<evidence type="ECO:0000256" key="1">
    <source>
        <dbReference type="ARBA" id="ARBA00022448"/>
    </source>
</evidence>
<dbReference type="Pfam" id="PF12399">
    <property type="entry name" value="BCA_ABC_TP_C"/>
    <property type="match status" value="1"/>
</dbReference>
<dbReference type="Gene3D" id="3.40.50.300">
    <property type="entry name" value="P-loop containing nucleotide triphosphate hydrolases"/>
    <property type="match status" value="1"/>
</dbReference>
<dbReference type="InterPro" id="IPR027417">
    <property type="entry name" value="P-loop_NTPase"/>
</dbReference>
<keyword evidence="3" id="KW-0547">Nucleotide-binding</keyword>
<keyword evidence="2" id="KW-1003">Cell membrane</keyword>
<evidence type="ECO:0000313" key="7">
    <source>
        <dbReference type="Proteomes" id="UP000199766"/>
    </source>
</evidence>
<keyword evidence="1" id="KW-0813">Transport</keyword>
<protein>
    <submittedName>
        <fullName evidence="6">Amino acid/amide ABC transporter ATP-binding protein 1, HAAT family</fullName>
    </submittedName>
</protein>
<dbReference type="OrthoDB" id="9781337at2"/>
<dbReference type="PANTHER" id="PTHR45772:SF3">
    <property type="entry name" value="ABC TRANSPORTER ATP-BINDING PROTEIN"/>
    <property type="match status" value="1"/>
</dbReference>
<dbReference type="InterPro" id="IPR003439">
    <property type="entry name" value="ABC_transporter-like_ATP-bd"/>
</dbReference>
<evidence type="ECO:0000256" key="4">
    <source>
        <dbReference type="ARBA" id="ARBA00022840"/>
    </source>
</evidence>
<dbReference type="InterPro" id="IPR003593">
    <property type="entry name" value="AAA+_ATPase"/>
</dbReference>
<dbReference type="InterPro" id="IPR051120">
    <property type="entry name" value="ABC_AA/LPS_Transport"/>
</dbReference>
<reference evidence="6 7" key="1">
    <citation type="submission" date="2016-10" db="EMBL/GenBank/DDBJ databases">
        <authorList>
            <person name="de Groot N.N."/>
        </authorList>
    </citation>
    <scope>NUCLEOTIDE SEQUENCE [LARGE SCALE GENOMIC DNA]</scope>
    <source>
        <strain evidence="6 7">ATCC 35958</strain>
    </source>
</reference>
<dbReference type="PROSITE" id="PS50893">
    <property type="entry name" value="ABC_TRANSPORTER_2"/>
    <property type="match status" value="1"/>
</dbReference>
<evidence type="ECO:0000256" key="3">
    <source>
        <dbReference type="ARBA" id="ARBA00022741"/>
    </source>
</evidence>
<dbReference type="CDD" id="cd03219">
    <property type="entry name" value="ABC_Mj1267_LivG_branched"/>
    <property type="match status" value="1"/>
</dbReference>
<dbReference type="Proteomes" id="UP000199766">
    <property type="component" value="Unassembled WGS sequence"/>
</dbReference>
<dbReference type="AlphaFoldDB" id="A0A1H9G2X7"/>
<keyword evidence="7" id="KW-1185">Reference proteome</keyword>
<dbReference type="EMBL" id="FOGD01000001">
    <property type="protein sequence ID" value="SEQ44502.1"/>
    <property type="molecule type" value="Genomic_DNA"/>
</dbReference>
<feature type="domain" description="ABC transporter" evidence="5">
    <location>
        <begin position="20"/>
        <end position="261"/>
    </location>
</feature>
<dbReference type="Pfam" id="PF00005">
    <property type="entry name" value="ABC_tran"/>
    <property type="match status" value="1"/>
</dbReference>
<keyword evidence="4 6" id="KW-0067">ATP-binding</keyword>
<dbReference type="PANTHER" id="PTHR45772">
    <property type="entry name" value="CONSERVED COMPONENT OF ABC TRANSPORTER FOR NATURAL AMINO ACIDS-RELATED"/>
    <property type="match status" value="1"/>
</dbReference>